<keyword evidence="1" id="KW-0812">Transmembrane</keyword>
<keyword evidence="1" id="KW-0472">Membrane</keyword>
<organism evidence="2 3">
    <name type="scientific">Candidatus Beckwithbacteria bacterium RBG_13_42_9</name>
    <dbReference type="NCBI Taxonomy" id="1797457"/>
    <lineage>
        <taxon>Bacteria</taxon>
        <taxon>Candidatus Beckwithiibacteriota</taxon>
    </lineage>
</organism>
<dbReference type="Proteomes" id="UP000177006">
    <property type="component" value="Unassembled WGS sequence"/>
</dbReference>
<evidence type="ECO:0000313" key="2">
    <source>
        <dbReference type="EMBL" id="OGD63597.1"/>
    </source>
</evidence>
<name>A0A1F5E867_9BACT</name>
<protein>
    <submittedName>
        <fullName evidence="2">Uncharacterized protein</fullName>
    </submittedName>
</protein>
<accession>A0A1F5E867</accession>
<keyword evidence="1" id="KW-1133">Transmembrane helix</keyword>
<gene>
    <name evidence="2" type="ORF">A2160_01885</name>
</gene>
<reference evidence="2 3" key="1">
    <citation type="journal article" date="2016" name="Nat. Commun.">
        <title>Thousands of microbial genomes shed light on interconnected biogeochemical processes in an aquifer system.</title>
        <authorList>
            <person name="Anantharaman K."/>
            <person name="Brown C.T."/>
            <person name="Hug L.A."/>
            <person name="Sharon I."/>
            <person name="Castelle C.J."/>
            <person name="Probst A.J."/>
            <person name="Thomas B.C."/>
            <person name="Singh A."/>
            <person name="Wilkins M.J."/>
            <person name="Karaoz U."/>
            <person name="Brodie E.L."/>
            <person name="Williams K.H."/>
            <person name="Hubbard S.S."/>
            <person name="Banfield J.F."/>
        </authorList>
    </citation>
    <scope>NUCLEOTIDE SEQUENCE [LARGE SCALE GENOMIC DNA]</scope>
</reference>
<dbReference type="EMBL" id="MEZK01000007">
    <property type="protein sequence ID" value="OGD63597.1"/>
    <property type="molecule type" value="Genomic_DNA"/>
</dbReference>
<feature type="transmembrane region" description="Helical" evidence="1">
    <location>
        <begin position="5"/>
        <end position="22"/>
    </location>
</feature>
<evidence type="ECO:0000256" key="1">
    <source>
        <dbReference type="SAM" id="Phobius"/>
    </source>
</evidence>
<evidence type="ECO:0000313" key="3">
    <source>
        <dbReference type="Proteomes" id="UP000177006"/>
    </source>
</evidence>
<comment type="caution">
    <text evidence="2">The sequence shown here is derived from an EMBL/GenBank/DDBJ whole genome shotgun (WGS) entry which is preliminary data.</text>
</comment>
<dbReference type="AlphaFoldDB" id="A0A1F5E867"/>
<proteinExistence type="predicted"/>
<sequence length="271" mass="30527">MSSKIMLLIVVLVLLSGGLWWWQTTLNQDRRPTTDQAPEEKAAGSLASAACQKISLDNLKNYCLALADKDQSYCAKMDDEDKNTCLALVKSDPTLCGNINQPEEKKICYFQISQVSRQINYCDFLTDLNQKENCYFGLVSGLYWEGKSNLITDQMCQKFTAGQPERKTCQALQAGDRNLCGSNSNCLVMFYEDERDCQNFGQVDKRTCLRTVALLTKNSTVCQKIDDQKEKDDCLLDYAGHISPEVAICDQISEDFMRQECYKNVAASLGQ</sequence>